<reference evidence="3" key="1">
    <citation type="journal article" date="2023" name="Nat. Commun.">
        <title>Diploid and tetraploid genomes of Acorus and the evolution of monocots.</title>
        <authorList>
            <person name="Ma L."/>
            <person name="Liu K.W."/>
            <person name="Li Z."/>
            <person name="Hsiao Y.Y."/>
            <person name="Qi Y."/>
            <person name="Fu T."/>
            <person name="Tang G.D."/>
            <person name="Zhang D."/>
            <person name="Sun W.H."/>
            <person name="Liu D.K."/>
            <person name="Li Y."/>
            <person name="Chen G.Z."/>
            <person name="Liu X.D."/>
            <person name="Liao X.Y."/>
            <person name="Jiang Y.T."/>
            <person name="Yu X."/>
            <person name="Hao Y."/>
            <person name="Huang J."/>
            <person name="Zhao X.W."/>
            <person name="Ke S."/>
            <person name="Chen Y.Y."/>
            <person name="Wu W.L."/>
            <person name="Hsu J.L."/>
            <person name="Lin Y.F."/>
            <person name="Huang M.D."/>
            <person name="Li C.Y."/>
            <person name="Huang L."/>
            <person name="Wang Z.W."/>
            <person name="Zhao X."/>
            <person name="Zhong W.Y."/>
            <person name="Peng D.H."/>
            <person name="Ahmad S."/>
            <person name="Lan S."/>
            <person name="Zhang J.S."/>
            <person name="Tsai W.C."/>
            <person name="Van de Peer Y."/>
            <person name="Liu Z.J."/>
        </authorList>
    </citation>
    <scope>NUCLEOTIDE SEQUENCE</scope>
    <source>
        <strain evidence="3">CP</strain>
    </source>
</reference>
<reference evidence="3" key="2">
    <citation type="submission" date="2023-06" db="EMBL/GenBank/DDBJ databases">
        <authorList>
            <person name="Ma L."/>
            <person name="Liu K.-W."/>
            <person name="Li Z."/>
            <person name="Hsiao Y.-Y."/>
            <person name="Qi Y."/>
            <person name="Fu T."/>
            <person name="Tang G."/>
            <person name="Zhang D."/>
            <person name="Sun W.-H."/>
            <person name="Liu D.-K."/>
            <person name="Li Y."/>
            <person name="Chen G.-Z."/>
            <person name="Liu X.-D."/>
            <person name="Liao X.-Y."/>
            <person name="Jiang Y.-T."/>
            <person name="Yu X."/>
            <person name="Hao Y."/>
            <person name="Huang J."/>
            <person name="Zhao X.-W."/>
            <person name="Ke S."/>
            <person name="Chen Y.-Y."/>
            <person name="Wu W.-L."/>
            <person name="Hsu J.-L."/>
            <person name="Lin Y.-F."/>
            <person name="Huang M.-D."/>
            <person name="Li C.-Y."/>
            <person name="Huang L."/>
            <person name="Wang Z.-W."/>
            <person name="Zhao X."/>
            <person name="Zhong W.-Y."/>
            <person name="Peng D.-H."/>
            <person name="Ahmad S."/>
            <person name="Lan S."/>
            <person name="Zhang J.-S."/>
            <person name="Tsai W.-C."/>
            <person name="Van De Peer Y."/>
            <person name="Liu Z.-J."/>
        </authorList>
    </citation>
    <scope>NUCLEOTIDE SEQUENCE</scope>
    <source>
        <strain evidence="3">CP</strain>
        <tissue evidence="3">Leaves</tissue>
    </source>
</reference>
<dbReference type="PROSITE" id="PS50011">
    <property type="entry name" value="PROTEIN_KINASE_DOM"/>
    <property type="match status" value="1"/>
</dbReference>
<dbReference type="Pfam" id="PF00069">
    <property type="entry name" value="Pkinase"/>
    <property type="match status" value="1"/>
</dbReference>
<proteinExistence type="predicted"/>
<sequence>MVRPKEWVRGNAIGSGSFSVVSLAMDKSTGHLFVVKSAPTGARSTLKHEADILATLDSPHVVRCLGHHESRGGFDLFMEHMAGGSLSDIVQRFGGLPTEAVIRSYTRDILRGLEYLHRNRIAHCDIKCKNALLGSAGNVKLADFGSARRLDCPNLKNPNHPISGTPLWMAPEVLRNEGLGLPADVWSLGCTVIEMATGRPPWADDVSDPMAAVLKIACGGELPRFPVGFSAEGIDFLSKCLQRDPRLRWTCEELLEHGFIRGTALKGVATDSRTPTGVLEYGFDKAGWDSEEIPTQIGCSTIDRKAEAVAEAWILTQRTSL</sequence>
<protein>
    <submittedName>
        <fullName evidence="3">Mitogen-activated protein kinase kinase kinase NPK1</fullName>
    </submittedName>
</protein>
<organism evidence="3 4">
    <name type="scientific">Acorus calamus</name>
    <name type="common">Sweet flag</name>
    <dbReference type="NCBI Taxonomy" id="4465"/>
    <lineage>
        <taxon>Eukaryota</taxon>
        <taxon>Viridiplantae</taxon>
        <taxon>Streptophyta</taxon>
        <taxon>Embryophyta</taxon>
        <taxon>Tracheophyta</taxon>
        <taxon>Spermatophyta</taxon>
        <taxon>Magnoliopsida</taxon>
        <taxon>Liliopsida</taxon>
        <taxon>Acoraceae</taxon>
        <taxon>Acorus</taxon>
    </lineage>
</organism>
<keyword evidence="1" id="KW-0547">Nucleotide-binding</keyword>
<dbReference type="Proteomes" id="UP001180020">
    <property type="component" value="Unassembled WGS sequence"/>
</dbReference>
<evidence type="ECO:0000259" key="2">
    <source>
        <dbReference type="PROSITE" id="PS50011"/>
    </source>
</evidence>
<keyword evidence="1" id="KW-0067">ATP-binding</keyword>
<evidence type="ECO:0000256" key="1">
    <source>
        <dbReference type="PROSITE-ProRule" id="PRU10141"/>
    </source>
</evidence>
<keyword evidence="3" id="KW-0418">Kinase</keyword>
<dbReference type="Gene3D" id="1.10.510.10">
    <property type="entry name" value="Transferase(Phosphotransferase) domain 1"/>
    <property type="match status" value="1"/>
</dbReference>
<keyword evidence="3" id="KW-0808">Transferase</keyword>
<dbReference type="PROSITE" id="PS00107">
    <property type="entry name" value="PROTEIN_KINASE_ATP"/>
    <property type="match status" value="1"/>
</dbReference>
<dbReference type="EMBL" id="JAUJYO010000019">
    <property type="protein sequence ID" value="KAK1288031.1"/>
    <property type="molecule type" value="Genomic_DNA"/>
</dbReference>
<dbReference type="PANTHER" id="PTHR48011">
    <property type="entry name" value="CCR4-NOT TRANSCRIPTIONAL COMPLEX SUBUNIT CAF120-RELATED"/>
    <property type="match status" value="1"/>
</dbReference>
<accession>A0AAV9CHN7</accession>
<dbReference type="InterPro" id="IPR017441">
    <property type="entry name" value="Protein_kinase_ATP_BS"/>
</dbReference>
<dbReference type="InterPro" id="IPR000719">
    <property type="entry name" value="Prot_kinase_dom"/>
</dbReference>
<evidence type="ECO:0000313" key="4">
    <source>
        <dbReference type="Proteomes" id="UP001180020"/>
    </source>
</evidence>
<dbReference type="InterPro" id="IPR011009">
    <property type="entry name" value="Kinase-like_dom_sf"/>
</dbReference>
<dbReference type="InterPro" id="IPR052751">
    <property type="entry name" value="Plant_MAPKKK"/>
</dbReference>
<dbReference type="GO" id="GO:0004672">
    <property type="term" value="F:protein kinase activity"/>
    <property type="evidence" value="ECO:0007669"/>
    <property type="project" value="InterPro"/>
</dbReference>
<gene>
    <name evidence="3" type="primary">NPK1</name>
    <name evidence="3" type="ORF">QJS10_CPB19g00252</name>
</gene>
<feature type="domain" description="Protein kinase" evidence="2">
    <location>
        <begin position="7"/>
        <end position="260"/>
    </location>
</feature>
<dbReference type="SUPFAM" id="SSF56112">
    <property type="entry name" value="Protein kinase-like (PK-like)"/>
    <property type="match status" value="1"/>
</dbReference>
<dbReference type="GO" id="GO:0007165">
    <property type="term" value="P:signal transduction"/>
    <property type="evidence" value="ECO:0007669"/>
    <property type="project" value="TreeGrafter"/>
</dbReference>
<keyword evidence="4" id="KW-1185">Reference proteome</keyword>
<dbReference type="GO" id="GO:0005524">
    <property type="term" value="F:ATP binding"/>
    <property type="evidence" value="ECO:0007669"/>
    <property type="project" value="UniProtKB-UniRule"/>
</dbReference>
<dbReference type="PANTHER" id="PTHR48011:SF5">
    <property type="entry name" value="PROTEIN KINASE DOMAIN-CONTAINING PROTEIN"/>
    <property type="match status" value="1"/>
</dbReference>
<feature type="binding site" evidence="1">
    <location>
        <position position="36"/>
    </location>
    <ligand>
        <name>ATP</name>
        <dbReference type="ChEBI" id="CHEBI:30616"/>
    </ligand>
</feature>
<evidence type="ECO:0000313" key="3">
    <source>
        <dbReference type="EMBL" id="KAK1288031.1"/>
    </source>
</evidence>
<dbReference type="AlphaFoldDB" id="A0AAV9CHN7"/>
<name>A0AAV9CHN7_ACOCL</name>
<dbReference type="SMART" id="SM00220">
    <property type="entry name" value="S_TKc"/>
    <property type="match status" value="1"/>
</dbReference>
<comment type="caution">
    <text evidence="3">The sequence shown here is derived from an EMBL/GenBank/DDBJ whole genome shotgun (WGS) entry which is preliminary data.</text>
</comment>
<dbReference type="CDD" id="cd06606">
    <property type="entry name" value="STKc_MAPKKK"/>
    <property type="match status" value="1"/>
</dbReference>